<dbReference type="AlphaFoldDB" id="A0A9D9HGG7"/>
<dbReference type="Proteomes" id="UP000810252">
    <property type="component" value="Unassembled WGS sequence"/>
</dbReference>
<dbReference type="CDD" id="cd00090">
    <property type="entry name" value="HTH_ARSR"/>
    <property type="match status" value="1"/>
</dbReference>
<dbReference type="InterPro" id="IPR019888">
    <property type="entry name" value="Tscrpt_reg_AsnC-like"/>
</dbReference>
<dbReference type="PANTHER" id="PTHR30154">
    <property type="entry name" value="LEUCINE-RESPONSIVE REGULATORY PROTEIN"/>
    <property type="match status" value="1"/>
</dbReference>
<protein>
    <submittedName>
        <fullName evidence="5">Lrp/AsnC ligand binding domain-containing protein</fullName>
    </submittedName>
</protein>
<dbReference type="Gene3D" id="3.30.70.920">
    <property type="match status" value="1"/>
</dbReference>
<keyword evidence="3" id="KW-0804">Transcription</keyword>
<dbReference type="InterPro" id="IPR011008">
    <property type="entry name" value="Dimeric_a/b-barrel"/>
</dbReference>
<dbReference type="GO" id="GO:0005829">
    <property type="term" value="C:cytosol"/>
    <property type="evidence" value="ECO:0007669"/>
    <property type="project" value="TreeGrafter"/>
</dbReference>
<dbReference type="Gene3D" id="1.10.10.10">
    <property type="entry name" value="Winged helix-like DNA-binding domain superfamily/Winged helix DNA-binding domain"/>
    <property type="match status" value="1"/>
</dbReference>
<sequence length="173" mass="19748">MQSYHIDQIDQKILSFLVKNARMPFLEIARECGVSGAAIHQRVKRLEANGVITGSRLLVKPQALGLNVCAYVSVSLTESNKYPEVIESFKKISEIVECHFVTGKYALLLKVYCFNHDHLMEILVNTIQKIPYVQSTETQISLDQAIERQVWVKEYQNTSFSANARRQQEGKDE</sequence>
<evidence type="ECO:0000313" key="5">
    <source>
        <dbReference type="EMBL" id="MBO8449102.1"/>
    </source>
</evidence>
<dbReference type="InterPro" id="IPR036390">
    <property type="entry name" value="WH_DNA-bd_sf"/>
</dbReference>
<reference evidence="5" key="1">
    <citation type="submission" date="2020-10" db="EMBL/GenBank/DDBJ databases">
        <authorList>
            <person name="Gilroy R."/>
        </authorList>
    </citation>
    <scope>NUCLEOTIDE SEQUENCE</scope>
    <source>
        <strain evidence="5">20514</strain>
    </source>
</reference>
<dbReference type="InterPro" id="IPR000485">
    <property type="entry name" value="AsnC-type_HTH_dom"/>
</dbReference>
<gene>
    <name evidence="5" type="ORF">IAC29_07525</name>
</gene>
<dbReference type="InterPro" id="IPR011991">
    <property type="entry name" value="ArsR-like_HTH"/>
</dbReference>
<name>A0A9D9HGG7_9BACT</name>
<dbReference type="SUPFAM" id="SSF46785">
    <property type="entry name" value="Winged helix' DNA-binding domain"/>
    <property type="match status" value="1"/>
</dbReference>
<dbReference type="Pfam" id="PF01037">
    <property type="entry name" value="AsnC_trans_reg"/>
    <property type="match status" value="1"/>
</dbReference>
<organism evidence="5 6">
    <name type="scientific">Candidatus Cryptobacteroides merdigallinarum</name>
    <dbReference type="NCBI Taxonomy" id="2840770"/>
    <lineage>
        <taxon>Bacteria</taxon>
        <taxon>Pseudomonadati</taxon>
        <taxon>Bacteroidota</taxon>
        <taxon>Bacteroidia</taxon>
        <taxon>Bacteroidales</taxon>
        <taxon>Candidatus Cryptobacteroides</taxon>
    </lineage>
</organism>
<evidence type="ECO:0000259" key="4">
    <source>
        <dbReference type="PROSITE" id="PS50956"/>
    </source>
</evidence>
<dbReference type="SUPFAM" id="SSF54909">
    <property type="entry name" value="Dimeric alpha+beta barrel"/>
    <property type="match status" value="1"/>
</dbReference>
<dbReference type="GO" id="GO:0043565">
    <property type="term" value="F:sequence-specific DNA binding"/>
    <property type="evidence" value="ECO:0007669"/>
    <property type="project" value="InterPro"/>
</dbReference>
<dbReference type="GO" id="GO:0006355">
    <property type="term" value="P:regulation of DNA-templated transcription"/>
    <property type="evidence" value="ECO:0007669"/>
    <property type="project" value="UniProtKB-ARBA"/>
</dbReference>
<evidence type="ECO:0000256" key="1">
    <source>
        <dbReference type="ARBA" id="ARBA00023015"/>
    </source>
</evidence>
<dbReference type="Pfam" id="PF13404">
    <property type="entry name" value="HTH_AsnC-type"/>
    <property type="match status" value="1"/>
</dbReference>
<dbReference type="SMART" id="SM00344">
    <property type="entry name" value="HTH_ASNC"/>
    <property type="match status" value="1"/>
</dbReference>
<evidence type="ECO:0000256" key="2">
    <source>
        <dbReference type="ARBA" id="ARBA00023125"/>
    </source>
</evidence>
<dbReference type="InterPro" id="IPR019887">
    <property type="entry name" value="Tscrpt_reg_AsnC/Lrp_C"/>
</dbReference>
<proteinExistence type="predicted"/>
<dbReference type="PRINTS" id="PR00033">
    <property type="entry name" value="HTHASNC"/>
</dbReference>
<feature type="domain" description="HTH asnC-type" evidence="4">
    <location>
        <begin position="6"/>
        <end position="67"/>
    </location>
</feature>
<dbReference type="PANTHER" id="PTHR30154:SF53">
    <property type="entry name" value="HTH-TYPE TRANSCRIPTIONAL REGULATOR LRPC"/>
    <property type="match status" value="1"/>
</dbReference>
<evidence type="ECO:0000256" key="3">
    <source>
        <dbReference type="ARBA" id="ARBA00023163"/>
    </source>
</evidence>
<evidence type="ECO:0000313" key="6">
    <source>
        <dbReference type="Proteomes" id="UP000810252"/>
    </source>
</evidence>
<dbReference type="EMBL" id="JADIMQ010000108">
    <property type="protein sequence ID" value="MBO8449102.1"/>
    <property type="molecule type" value="Genomic_DNA"/>
</dbReference>
<dbReference type="PROSITE" id="PS50956">
    <property type="entry name" value="HTH_ASNC_2"/>
    <property type="match status" value="1"/>
</dbReference>
<accession>A0A9D9HGG7</accession>
<keyword evidence="2" id="KW-0238">DNA-binding</keyword>
<comment type="caution">
    <text evidence="5">The sequence shown here is derived from an EMBL/GenBank/DDBJ whole genome shotgun (WGS) entry which is preliminary data.</text>
</comment>
<dbReference type="GO" id="GO:0043200">
    <property type="term" value="P:response to amino acid"/>
    <property type="evidence" value="ECO:0007669"/>
    <property type="project" value="TreeGrafter"/>
</dbReference>
<dbReference type="InterPro" id="IPR036388">
    <property type="entry name" value="WH-like_DNA-bd_sf"/>
</dbReference>
<keyword evidence="1" id="KW-0805">Transcription regulation</keyword>
<reference evidence="5" key="2">
    <citation type="journal article" date="2021" name="PeerJ">
        <title>Extensive microbial diversity within the chicken gut microbiome revealed by metagenomics and culture.</title>
        <authorList>
            <person name="Gilroy R."/>
            <person name="Ravi A."/>
            <person name="Getino M."/>
            <person name="Pursley I."/>
            <person name="Horton D.L."/>
            <person name="Alikhan N.F."/>
            <person name="Baker D."/>
            <person name="Gharbi K."/>
            <person name="Hall N."/>
            <person name="Watson M."/>
            <person name="Adriaenssens E.M."/>
            <person name="Foster-Nyarko E."/>
            <person name="Jarju S."/>
            <person name="Secka A."/>
            <person name="Antonio M."/>
            <person name="Oren A."/>
            <person name="Chaudhuri R.R."/>
            <person name="La Ragione R."/>
            <person name="Hildebrand F."/>
            <person name="Pallen M.J."/>
        </authorList>
    </citation>
    <scope>NUCLEOTIDE SEQUENCE</scope>
    <source>
        <strain evidence="5">20514</strain>
    </source>
</reference>